<protein>
    <recommendedName>
        <fullName evidence="1">Vanadium chloroperoxidase N-terminal domain-containing protein</fullName>
    </recommendedName>
</protein>
<accession>A0ABV9N6I9</accession>
<keyword evidence="3" id="KW-1185">Reference proteome</keyword>
<dbReference type="PANTHER" id="PTHR34599">
    <property type="entry name" value="PEROXIDASE-RELATED"/>
    <property type="match status" value="1"/>
</dbReference>
<evidence type="ECO:0000313" key="3">
    <source>
        <dbReference type="Proteomes" id="UP001595953"/>
    </source>
</evidence>
<dbReference type="EMBL" id="JBHSGP010000013">
    <property type="protein sequence ID" value="MFC4722178.1"/>
    <property type="molecule type" value="Genomic_DNA"/>
</dbReference>
<dbReference type="InterPro" id="IPR041067">
    <property type="entry name" value="VCPO_N"/>
</dbReference>
<name>A0ABV9N6I9_9FLAO</name>
<dbReference type="Gene3D" id="1.10.606.20">
    <property type="match status" value="1"/>
</dbReference>
<dbReference type="PANTHER" id="PTHR34599:SF1">
    <property type="entry name" value="PHOSPHATIDIC ACID PHOSPHATASE TYPE 2_HALOPEROXIDASE DOMAIN-CONTAINING PROTEIN"/>
    <property type="match status" value="1"/>
</dbReference>
<dbReference type="SUPFAM" id="SSF48317">
    <property type="entry name" value="Acid phosphatase/Vanadium-dependent haloperoxidase"/>
    <property type="match status" value="1"/>
</dbReference>
<dbReference type="CDD" id="cd03398">
    <property type="entry name" value="PAP2_haloperoxidase"/>
    <property type="match status" value="1"/>
</dbReference>
<sequence length="475" mass="52229">MNPKRVATLHARPLKKVSQFIIQKGVLLLISAIFLVISCAKDDDVEPIDNALLIASKKSTKSHSADMVLTWNKAMQDLYTFPRGVGTPPISSAYTWTLVHLAMHDALNSITPRYETYARVAVDKDADPDAAVAQAAYDVILTINKIPFAPAFVPQNLTSIHSLLETSLNAIPDGDAKTKGIALGHAVAQALMAKRASDLPHLFLISPNTPPDGTQPGEFRYIFLPPAPGGKGFAFPDFGKLQPFFMSKDDMYIPGPPYAVNSPEYASDFNEAKTYGAINSQVRTADQTEIGVFWSENSNRSWNFVARQVMESYNPQSQNAWKAARYFAVVHGAIMDAYISTTISKIQYYTWRPESAIHLADSDGNDLTVADPIWKPLLPTPPIPEYPSVLSFSGAAVGQFVFRHFGDRDNYVINQTSGFVPGVVRSFSSISDAVKENSLSSIYSGFHFRQGIEIGEVLGKSYGDYVFENALKEKN</sequence>
<dbReference type="Pfam" id="PF17897">
    <property type="entry name" value="VCPO_N"/>
    <property type="match status" value="1"/>
</dbReference>
<reference evidence="3" key="1">
    <citation type="journal article" date="2019" name="Int. J. Syst. Evol. Microbiol.">
        <title>The Global Catalogue of Microorganisms (GCM) 10K type strain sequencing project: providing services to taxonomists for standard genome sequencing and annotation.</title>
        <authorList>
            <consortium name="The Broad Institute Genomics Platform"/>
            <consortium name="The Broad Institute Genome Sequencing Center for Infectious Disease"/>
            <person name="Wu L."/>
            <person name="Ma J."/>
        </authorList>
    </citation>
    <scope>NUCLEOTIDE SEQUENCE [LARGE SCALE GENOMIC DNA]</scope>
    <source>
        <strain evidence="3">CCUG 63682</strain>
    </source>
</reference>
<dbReference type="Proteomes" id="UP001595953">
    <property type="component" value="Unassembled WGS sequence"/>
</dbReference>
<proteinExistence type="predicted"/>
<organism evidence="2 3">
    <name type="scientific">Geojedonia litorea</name>
    <dbReference type="NCBI Taxonomy" id="1268269"/>
    <lineage>
        <taxon>Bacteria</taxon>
        <taxon>Pseudomonadati</taxon>
        <taxon>Bacteroidota</taxon>
        <taxon>Flavobacteriia</taxon>
        <taxon>Flavobacteriales</taxon>
        <taxon>Flavobacteriaceae</taxon>
        <taxon>Geojedonia</taxon>
    </lineage>
</organism>
<dbReference type="InterPro" id="IPR036938">
    <property type="entry name" value="PAP2/HPO_sf"/>
</dbReference>
<dbReference type="RefSeq" id="WP_387962479.1">
    <property type="nucleotide sequence ID" value="NZ_JBHSGP010000013.1"/>
</dbReference>
<evidence type="ECO:0000259" key="1">
    <source>
        <dbReference type="Pfam" id="PF17897"/>
    </source>
</evidence>
<dbReference type="InterPro" id="IPR052559">
    <property type="entry name" value="V-haloperoxidase"/>
</dbReference>
<evidence type="ECO:0000313" key="2">
    <source>
        <dbReference type="EMBL" id="MFC4722178.1"/>
    </source>
</evidence>
<comment type="caution">
    <text evidence="2">The sequence shown here is derived from an EMBL/GenBank/DDBJ whole genome shotgun (WGS) entry which is preliminary data.</text>
</comment>
<gene>
    <name evidence="2" type="ORF">ACFO5O_07590</name>
</gene>
<feature type="domain" description="Vanadium chloroperoxidase N-terminal" evidence="1">
    <location>
        <begin position="64"/>
        <end position="193"/>
    </location>
</feature>